<evidence type="ECO:0000256" key="2">
    <source>
        <dbReference type="ARBA" id="ARBA00007639"/>
    </source>
</evidence>
<gene>
    <name evidence="5" type="ORF">NS359_04320</name>
</gene>
<evidence type="ECO:0000256" key="3">
    <source>
        <dbReference type="ARBA" id="ARBA00022729"/>
    </source>
</evidence>
<evidence type="ECO:0000256" key="1">
    <source>
        <dbReference type="ARBA" id="ARBA00004196"/>
    </source>
</evidence>
<comment type="caution">
    <text evidence="5">The sequence shown here is derived from an EMBL/GenBank/DDBJ whole genome shotgun (WGS) entry which is preliminary data.</text>
</comment>
<name>A0A147DSS8_9MICO</name>
<dbReference type="InterPro" id="IPR028082">
    <property type="entry name" value="Peripla_BP_I"/>
</dbReference>
<dbReference type="PANTHER" id="PTHR46847">
    <property type="entry name" value="D-ALLOSE-BINDING PERIPLASMIC PROTEIN-RELATED"/>
    <property type="match status" value="1"/>
</dbReference>
<dbReference type="SUPFAM" id="SSF53822">
    <property type="entry name" value="Periplasmic binding protein-like I"/>
    <property type="match status" value="1"/>
</dbReference>
<evidence type="ECO:0000313" key="6">
    <source>
        <dbReference type="Proteomes" id="UP000072763"/>
    </source>
</evidence>
<keyword evidence="3" id="KW-0732">Signal</keyword>
<dbReference type="RefSeq" id="WP_058749128.1">
    <property type="nucleotide sequence ID" value="NZ_LDRC01000019.1"/>
</dbReference>
<evidence type="ECO:0000259" key="4">
    <source>
        <dbReference type="Pfam" id="PF13407"/>
    </source>
</evidence>
<dbReference type="OrthoDB" id="4827464at2"/>
<protein>
    <submittedName>
        <fullName evidence="5">Sugar ABC transporter</fullName>
    </submittedName>
</protein>
<dbReference type="InterPro" id="IPR025997">
    <property type="entry name" value="SBP_2_dom"/>
</dbReference>
<dbReference type="GO" id="GO:0030313">
    <property type="term" value="C:cell envelope"/>
    <property type="evidence" value="ECO:0007669"/>
    <property type="project" value="UniProtKB-SubCell"/>
</dbReference>
<evidence type="ECO:0000313" key="5">
    <source>
        <dbReference type="EMBL" id="KTR53047.1"/>
    </source>
</evidence>
<sequence>MARTRTVFSLSLVVAIALVAVVGGVVGGRATVSNADARSSGSAGAAAGVKVDVIIRATDSEYWQTLLAGAEAAAKDYGVNVNTFGPTSETDIAGQVQLVENSVARGADAIVVAPSSSEALNASVNAARKSGIKVITADTRVTADVDGHIGTNNELAGTSAGEKMCKLLTAQGTTTGKVLVEAPIAGIEANQQRDAGFRSGLSKDCPKIDASLQNYNNNDISTAASQVNDAISAHSDLVGVFADNNSSGVGAATAIKDNKAADTIPVVAFDSDPAENAALKAGTIDALVVQNPWFLGYQGVVEAAMASQGRIPPAVLDPGVAVVDRDNMNDAAIKTLLKPQTAKVDK</sequence>
<dbReference type="GO" id="GO:0030246">
    <property type="term" value="F:carbohydrate binding"/>
    <property type="evidence" value="ECO:0007669"/>
    <property type="project" value="UniProtKB-ARBA"/>
</dbReference>
<comment type="similarity">
    <text evidence="2">Belongs to the bacterial solute-binding protein 2 family.</text>
</comment>
<dbReference type="EMBL" id="LDRC01000019">
    <property type="protein sequence ID" value="KTR53047.1"/>
    <property type="molecule type" value="Genomic_DNA"/>
</dbReference>
<dbReference type="STRING" id="465820.NS263_11060"/>
<proteinExistence type="inferred from homology"/>
<reference evidence="5 6" key="1">
    <citation type="journal article" date="2016" name="Front. Microbiol.">
        <title>Genomic Resource of Rice Seed Associated Bacteria.</title>
        <authorList>
            <person name="Midha S."/>
            <person name="Bansal K."/>
            <person name="Sharma S."/>
            <person name="Kumar N."/>
            <person name="Patil P.P."/>
            <person name="Chaudhry V."/>
            <person name="Patil P.B."/>
        </authorList>
    </citation>
    <scope>NUCLEOTIDE SEQUENCE [LARGE SCALE GENOMIC DNA]</scope>
    <source>
        <strain evidence="5 6">NS359</strain>
    </source>
</reference>
<accession>A0A147DSS8</accession>
<dbReference type="PANTHER" id="PTHR46847:SF1">
    <property type="entry name" value="D-ALLOSE-BINDING PERIPLASMIC PROTEIN-RELATED"/>
    <property type="match status" value="1"/>
</dbReference>
<dbReference type="Pfam" id="PF13407">
    <property type="entry name" value="Peripla_BP_4"/>
    <property type="match status" value="1"/>
</dbReference>
<dbReference type="AlphaFoldDB" id="A0A147DSS8"/>
<feature type="domain" description="Periplasmic binding protein" evidence="4">
    <location>
        <begin position="53"/>
        <end position="309"/>
    </location>
</feature>
<dbReference type="PATRIC" id="fig|465820.4.peg.882"/>
<dbReference type="Proteomes" id="UP000072763">
    <property type="component" value="Unassembled WGS sequence"/>
</dbReference>
<organism evidence="5 6">
    <name type="scientific">Curtobacterium oceanosedimentum</name>
    <dbReference type="NCBI Taxonomy" id="465820"/>
    <lineage>
        <taxon>Bacteria</taxon>
        <taxon>Bacillati</taxon>
        <taxon>Actinomycetota</taxon>
        <taxon>Actinomycetes</taxon>
        <taxon>Micrococcales</taxon>
        <taxon>Microbacteriaceae</taxon>
        <taxon>Curtobacterium</taxon>
    </lineage>
</organism>
<dbReference type="Gene3D" id="3.40.50.2300">
    <property type="match status" value="2"/>
</dbReference>
<comment type="subcellular location">
    <subcellularLocation>
        <location evidence="1">Cell envelope</location>
    </subcellularLocation>
</comment>
<dbReference type="CDD" id="cd20008">
    <property type="entry name" value="PBP1_ABC_sugar_binding-like"/>
    <property type="match status" value="1"/>
</dbReference>